<sequence length="99" mass="10895">MQPGLGWSGVKERTHLIMDVEEEGGCLGLARETAVGMRTGFHLWHSLSLRAEVSGFPIDHLHTEPLQQLPGQHPRPRSEQETESAGKAVRGPGGQVWHL</sequence>
<dbReference type="Proteomes" id="UP000246464">
    <property type="component" value="Chromosome 6"/>
</dbReference>
<accession>A0A2U9BFU8</accession>
<proteinExistence type="predicted"/>
<name>A0A2U9BFU8_SCOMX</name>
<dbReference type="AlphaFoldDB" id="A0A2U9BFU8"/>
<dbReference type="EMBL" id="CP026248">
    <property type="protein sequence ID" value="AWP02817.1"/>
    <property type="molecule type" value="Genomic_DNA"/>
</dbReference>
<feature type="region of interest" description="Disordered" evidence="1">
    <location>
        <begin position="61"/>
        <end position="99"/>
    </location>
</feature>
<evidence type="ECO:0000313" key="2">
    <source>
        <dbReference type="EMBL" id="AWP02817.1"/>
    </source>
</evidence>
<evidence type="ECO:0000313" key="3">
    <source>
        <dbReference type="Proteomes" id="UP000246464"/>
    </source>
</evidence>
<gene>
    <name evidence="2" type="ORF">SMAX5B_002386</name>
</gene>
<evidence type="ECO:0000256" key="1">
    <source>
        <dbReference type="SAM" id="MobiDB-lite"/>
    </source>
</evidence>
<keyword evidence="3" id="KW-1185">Reference proteome</keyword>
<organism evidence="2 3">
    <name type="scientific">Scophthalmus maximus</name>
    <name type="common">Turbot</name>
    <name type="synonym">Psetta maxima</name>
    <dbReference type="NCBI Taxonomy" id="52904"/>
    <lineage>
        <taxon>Eukaryota</taxon>
        <taxon>Metazoa</taxon>
        <taxon>Chordata</taxon>
        <taxon>Craniata</taxon>
        <taxon>Vertebrata</taxon>
        <taxon>Euteleostomi</taxon>
        <taxon>Actinopterygii</taxon>
        <taxon>Neopterygii</taxon>
        <taxon>Teleostei</taxon>
        <taxon>Neoteleostei</taxon>
        <taxon>Acanthomorphata</taxon>
        <taxon>Carangaria</taxon>
        <taxon>Pleuronectiformes</taxon>
        <taxon>Pleuronectoidei</taxon>
        <taxon>Scophthalmidae</taxon>
        <taxon>Scophthalmus</taxon>
    </lineage>
</organism>
<reference evidence="2 3" key="1">
    <citation type="submission" date="2017-12" db="EMBL/GenBank/DDBJ databases">
        <title>Integrating genomic resources of turbot (Scophthalmus maximus) in depth evaluation of genetic and physical mapping variation across individuals.</title>
        <authorList>
            <person name="Martinez P."/>
        </authorList>
    </citation>
    <scope>NUCLEOTIDE SEQUENCE [LARGE SCALE GENOMIC DNA]</scope>
</reference>
<protein>
    <submittedName>
        <fullName evidence="2">Uncharacterized protein</fullName>
    </submittedName>
</protein>